<evidence type="ECO:0000313" key="2">
    <source>
        <dbReference type="EMBL" id="SAI68939.1"/>
    </source>
</evidence>
<dbReference type="PROSITE" id="PS50994">
    <property type="entry name" value="INTEGRASE"/>
    <property type="match status" value="1"/>
</dbReference>
<dbReference type="NCBIfam" id="NF033516">
    <property type="entry name" value="transpos_IS3"/>
    <property type="match status" value="1"/>
</dbReference>
<dbReference type="InterPro" id="IPR050900">
    <property type="entry name" value="Transposase_IS3/IS150/IS904"/>
</dbReference>
<dbReference type="InterPro" id="IPR001584">
    <property type="entry name" value="Integrase_cat-core"/>
</dbReference>
<dbReference type="GO" id="GO:0003676">
    <property type="term" value="F:nucleic acid binding"/>
    <property type="evidence" value="ECO:0007669"/>
    <property type="project" value="InterPro"/>
</dbReference>
<gene>
    <name evidence="2" type="ORF">SAMEA3906486_02195</name>
    <name evidence="3" type="ORF">SAMEA3906486_02208</name>
</gene>
<proteinExistence type="predicted"/>
<dbReference type="InterPro" id="IPR012337">
    <property type="entry name" value="RNaseH-like_sf"/>
</dbReference>
<evidence type="ECO:0000259" key="1">
    <source>
        <dbReference type="PROSITE" id="PS50994"/>
    </source>
</evidence>
<dbReference type="AlphaFoldDB" id="A0A157SF42"/>
<dbReference type="PANTHER" id="PTHR46889:SF4">
    <property type="entry name" value="TRANSPOSASE INSO FOR INSERTION SEQUENCE ELEMENT IS911B-RELATED"/>
    <property type="match status" value="1"/>
</dbReference>
<dbReference type="Pfam" id="PF13276">
    <property type="entry name" value="HTH_21"/>
    <property type="match status" value="1"/>
</dbReference>
<dbReference type="Pfam" id="PF13333">
    <property type="entry name" value="rve_2"/>
    <property type="match status" value="1"/>
</dbReference>
<dbReference type="InterPro" id="IPR036397">
    <property type="entry name" value="RNaseH_sf"/>
</dbReference>
<dbReference type="Pfam" id="PF00665">
    <property type="entry name" value="rve"/>
    <property type="match status" value="1"/>
</dbReference>
<dbReference type="SUPFAM" id="SSF53098">
    <property type="entry name" value="Ribonuclease H-like"/>
    <property type="match status" value="1"/>
</dbReference>
<evidence type="ECO:0000313" key="4">
    <source>
        <dbReference type="Proteomes" id="UP000076848"/>
    </source>
</evidence>
<accession>A0A157SF42</accession>
<sequence>MKGHWPVRAICRVLGVSESGYYGWQRCCGGPTRRRLPDERVLVHIRAIHREVKGEYGWPRIHQELRRRGLRVGKERVRLLMQAHGVRGRVKRKYASTTDSKHALPVAPNLVQRQFNPPAPDQIWCGDITYLPTEQGWLYLATVLDLFSRKIVGWSIKPHMQTSLVKDALEMAYLRRLPAPGLIFDSDRGSQYCSHEFQQILRTRQIRASMSRKGDCWDNAPIESFWARLKLASLEGRKFASHRVATAAVMDWITFYNHRRLHSALGYTSPMEYEERWHASQYKVAA</sequence>
<dbReference type="EMBL" id="FKIF01000006">
    <property type="protein sequence ID" value="SAI68939.1"/>
    <property type="molecule type" value="Genomic_DNA"/>
</dbReference>
<reference evidence="3 4" key="1">
    <citation type="submission" date="2016-04" db="EMBL/GenBank/DDBJ databases">
        <authorList>
            <consortium name="Pathogen Informatics"/>
        </authorList>
    </citation>
    <scope>NUCLEOTIDE SEQUENCE [LARGE SCALE GENOMIC DNA]</scope>
    <source>
        <strain evidence="3 4">H050680373</strain>
    </source>
</reference>
<protein>
    <submittedName>
        <fullName evidence="3">Transposase</fullName>
    </submittedName>
</protein>
<evidence type="ECO:0000313" key="3">
    <source>
        <dbReference type="EMBL" id="SAI68964.1"/>
    </source>
</evidence>
<dbReference type="GO" id="GO:0015074">
    <property type="term" value="P:DNA integration"/>
    <property type="evidence" value="ECO:0007669"/>
    <property type="project" value="InterPro"/>
</dbReference>
<dbReference type="EMBL" id="FKIF01000006">
    <property type="protein sequence ID" value="SAI68964.1"/>
    <property type="molecule type" value="Genomic_DNA"/>
</dbReference>
<dbReference type="Gene3D" id="3.30.420.10">
    <property type="entry name" value="Ribonuclease H-like superfamily/Ribonuclease H"/>
    <property type="match status" value="1"/>
</dbReference>
<dbReference type="Proteomes" id="UP000076848">
    <property type="component" value="Unassembled WGS sequence"/>
</dbReference>
<dbReference type="STRING" id="288768.SAMEA3906486_02195"/>
<feature type="domain" description="Integrase catalytic" evidence="1">
    <location>
        <begin position="116"/>
        <end position="278"/>
    </location>
</feature>
<organism evidence="3 4">
    <name type="scientific">Bordetella ansorpii</name>
    <dbReference type="NCBI Taxonomy" id="288768"/>
    <lineage>
        <taxon>Bacteria</taxon>
        <taxon>Pseudomonadati</taxon>
        <taxon>Pseudomonadota</taxon>
        <taxon>Betaproteobacteria</taxon>
        <taxon>Burkholderiales</taxon>
        <taxon>Alcaligenaceae</taxon>
        <taxon>Bordetella</taxon>
    </lineage>
</organism>
<dbReference type="PANTHER" id="PTHR46889">
    <property type="entry name" value="TRANSPOSASE INSF FOR INSERTION SEQUENCE IS3B-RELATED"/>
    <property type="match status" value="1"/>
</dbReference>
<keyword evidence="4" id="KW-1185">Reference proteome</keyword>
<dbReference type="InterPro" id="IPR025948">
    <property type="entry name" value="HTH-like_dom"/>
</dbReference>
<dbReference type="InterPro" id="IPR048020">
    <property type="entry name" value="Transpos_IS3"/>
</dbReference>
<name>A0A157SF42_9BORD</name>